<dbReference type="InterPro" id="IPR024624">
    <property type="entry name" value="Pyridox_Oxase_Alr4036_FMN-bd"/>
</dbReference>
<dbReference type="Proteomes" id="UP000036938">
    <property type="component" value="Unassembled WGS sequence"/>
</dbReference>
<protein>
    <recommendedName>
        <fullName evidence="1">Pyridoxamine 5'-phosphate oxidase Alr4036 family FMN-binding domain-containing protein</fullName>
    </recommendedName>
</protein>
<evidence type="ECO:0000313" key="2">
    <source>
        <dbReference type="EMBL" id="KNG92171.1"/>
    </source>
</evidence>
<dbReference type="AlphaFoldDB" id="A0A0L1JK98"/>
<dbReference type="SUPFAM" id="SSF50475">
    <property type="entry name" value="FMN-binding split barrel"/>
    <property type="match status" value="1"/>
</dbReference>
<dbReference type="Pfam" id="PF12766">
    <property type="entry name" value="Pyridox_oxase_2"/>
    <property type="match status" value="1"/>
</dbReference>
<proteinExistence type="predicted"/>
<organism evidence="2 3">
    <name type="scientific">Pseudaestuariivita atlantica</name>
    <dbReference type="NCBI Taxonomy" id="1317121"/>
    <lineage>
        <taxon>Bacteria</taxon>
        <taxon>Pseudomonadati</taxon>
        <taxon>Pseudomonadota</taxon>
        <taxon>Alphaproteobacteria</taxon>
        <taxon>Rhodobacterales</taxon>
        <taxon>Paracoccaceae</taxon>
        <taxon>Pseudaestuariivita</taxon>
    </lineage>
</organism>
<evidence type="ECO:0000313" key="3">
    <source>
        <dbReference type="Proteomes" id="UP000036938"/>
    </source>
</evidence>
<dbReference type="EMBL" id="AQQZ01000013">
    <property type="protein sequence ID" value="KNG92171.1"/>
    <property type="molecule type" value="Genomic_DNA"/>
</dbReference>
<dbReference type="InterPro" id="IPR012349">
    <property type="entry name" value="Split_barrel_FMN-bd"/>
</dbReference>
<dbReference type="GO" id="GO:0010181">
    <property type="term" value="F:FMN binding"/>
    <property type="evidence" value="ECO:0007669"/>
    <property type="project" value="InterPro"/>
</dbReference>
<dbReference type="OrthoDB" id="5120525at2"/>
<gene>
    <name evidence="2" type="ORF">ATO11_18820</name>
</gene>
<reference evidence="2 3" key="1">
    <citation type="journal article" date="2015" name="Int. J. Syst. Evol. Microbiol.">
        <title>Aestuariivita atlantica sp. nov., isolated from deep sea sediment of the Atlantic Ocean.</title>
        <authorList>
            <person name="Li G."/>
            <person name="Lai Q."/>
            <person name="Du Y."/>
            <person name="Liu X."/>
            <person name="Sun F."/>
            <person name="Shao Z."/>
        </authorList>
    </citation>
    <scope>NUCLEOTIDE SEQUENCE [LARGE SCALE GENOMIC DNA]</scope>
    <source>
        <strain evidence="2 3">22II-S11-z3</strain>
    </source>
</reference>
<accession>A0A0L1JK98</accession>
<dbReference type="STRING" id="1317121.ATO11_18820"/>
<feature type="domain" description="Pyridoxamine 5'-phosphate oxidase Alr4036 family FMN-binding" evidence="1">
    <location>
        <begin position="19"/>
        <end position="99"/>
    </location>
</feature>
<evidence type="ECO:0000259" key="1">
    <source>
        <dbReference type="Pfam" id="PF12766"/>
    </source>
</evidence>
<name>A0A0L1JK98_9RHOB</name>
<comment type="caution">
    <text evidence="2">The sequence shown here is derived from an EMBL/GenBank/DDBJ whole genome shotgun (WGS) entry which is preliminary data.</text>
</comment>
<keyword evidence="3" id="KW-1185">Reference proteome</keyword>
<sequence length="182" mass="20066">MSDRPETLADLLQMAETALTRGVADRRHPARHPVLATIGADGPEQRVLVLRGWSDAIARLQTDAATAKVRELTADPRCALHFWVPRQDLQIRLAGRATLTPGSAEDWERMPDHARHVYGGTPTPGTPMDGPDAFEPGAELARFTVLTVTCARMEVLHLGRDRHVRAVFQRANGAWDGQWIAP</sequence>
<dbReference type="Gene3D" id="2.30.110.10">
    <property type="entry name" value="Electron Transport, Fmn-binding Protein, Chain A"/>
    <property type="match status" value="1"/>
</dbReference>
<dbReference type="RefSeq" id="WP_050532465.1">
    <property type="nucleotide sequence ID" value="NZ_AQQZ01000013.1"/>
</dbReference>